<dbReference type="eggNOG" id="ENOG502ZPFX">
    <property type="taxonomic scope" value="Bacteria"/>
</dbReference>
<evidence type="ECO:0000313" key="2">
    <source>
        <dbReference type="EMBL" id="OEJ93173.1"/>
    </source>
</evidence>
<dbReference type="OrthoDB" id="4564697at2"/>
<dbReference type="Proteomes" id="UP000095329">
    <property type="component" value="Unassembled WGS sequence"/>
</dbReference>
<dbReference type="STRING" id="1306406.J116_000380"/>
<proteinExistence type="predicted"/>
<protein>
    <submittedName>
        <fullName evidence="2">Polyprenyl synthetase</fullName>
    </submittedName>
</protein>
<dbReference type="RefSeq" id="WP_023591357.1">
    <property type="nucleotide sequence ID" value="NZ_ASHX02000001.1"/>
</dbReference>
<evidence type="ECO:0000313" key="3">
    <source>
        <dbReference type="Proteomes" id="UP000095329"/>
    </source>
</evidence>
<dbReference type="AlphaFoldDB" id="A0A1D3DLH2"/>
<organism evidence="2 3">
    <name type="scientific">Streptomyces thermolilacinus SPC6</name>
    <dbReference type="NCBI Taxonomy" id="1306406"/>
    <lineage>
        <taxon>Bacteria</taxon>
        <taxon>Bacillati</taxon>
        <taxon>Actinomycetota</taxon>
        <taxon>Actinomycetes</taxon>
        <taxon>Kitasatosporales</taxon>
        <taxon>Streptomycetaceae</taxon>
        <taxon>Streptomyces</taxon>
    </lineage>
</organism>
<gene>
    <name evidence="2" type="ORF">J116_000380</name>
</gene>
<keyword evidence="3" id="KW-1185">Reference proteome</keyword>
<feature type="region of interest" description="Disordered" evidence="1">
    <location>
        <begin position="83"/>
        <end position="103"/>
    </location>
</feature>
<dbReference type="EMBL" id="ASHX02000001">
    <property type="protein sequence ID" value="OEJ93173.1"/>
    <property type="molecule type" value="Genomic_DNA"/>
</dbReference>
<reference evidence="2 3" key="1">
    <citation type="journal article" date="2013" name="Genome Announc.">
        <title>Genome Sequence of Streptomyces violaceusniger Strain SPC6, a Halotolerant Streptomycete That Exhibits Rapid Growth and Development.</title>
        <authorList>
            <person name="Chen X."/>
            <person name="Zhang B."/>
            <person name="Zhang W."/>
            <person name="Wu X."/>
            <person name="Zhang M."/>
            <person name="Chen T."/>
            <person name="Liu G."/>
            <person name="Dyson P."/>
        </authorList>
    </citation>
    <scope>NUCLEOTIDE SEQUENCE [LARGE SCALE GENOMIC DNA]</scope>
    <source>
        <strain evidence="2 3">SPC6</strain>
    </source>
</reference>
<sequence>MGDDSGRGSGPQEQAVLLVAGLADVALSTVRSAVGTFRGLLRRSDLPDLASDTERDLTARGRLLLDRWAAMPPPHLETLARHAAARREGAEQGAPSSPRTDGD</sequence>
<accession>A0A1D3DLH2</accession>
<name>A0A1D3DLH2_9ACTN</name>
<evidence type="ECO:0000256" key="1">
    <source>
        <dbReference type="SAM" id="MobiDB-lite"/>
    </source>
</evidence>
<comment type="caution">
    <text evidence="2">The sequence shown here is derived from an EMBL/GenBank/DDBJ whole genome shotgun (WGS) entry which is preliminary data.</text>
</comment>